<evidence type="ECO:0000313" key="3">
    <source>
        <dbReference type="Proteomes" id="UP000199013"/>
    </source>
</evidence>
<feature type="transmembrane region" description="Helical" evidence="1">
    <location>
        <begin position="37"/>
        <end position="59"/>
    </location>
</feature>
<keyword evidence="3" id="KW-1185">Reference proteome</keyword>
<sequence length="68" mass="7290">MGIGSIFTLAFLVILLPGVAGYALLRLAGLAIGPSGLLGLLLMFVCLGLYPSLLQRLGWVPRRARRPR</sequence>
<evidence type="ECO:0000256" key="1">
    <source>
        <dbReference type="SAM" id="Phobius"/>
    </source>
</evidence>
<reference evidence="3" key="1">
    <citation type="submission" date="2016-02" db="EMBL/GenBank/DDBJ databases">
        <authorList>
            <person name="Wibberg D."/>
        </authorList>
    </citation>
    <scope>NUCLEOTIDE SEQUENCE [LARGE SCALE GENOMIC DNA]</scope>
</reference>
<name>A0A1C3PFY9_9ACTN</name>
<accession>A0A1C3PFY9</accession>
<organism evidence="2 3">
    <name type="scientific">Candidatus Protofrankia californiensis</name>
    <dbReference type="NCBI Taxonomy" id="1839754"/>
    <lineage>
        <taxon>Bacteria</taxon>
        <taxon>Bacillati</taxon>
        <taxon>Actinomycetota</taxon>
        <taxon>Actinomycetes</taxon>
        <taxon>Frankiales</taxon>
        <taxon>Frankiaceae</taxon>
        <taxon>Protofrankia</taxon>
    </lineage>
</organism>
<proteinExistence type="predicted"/>
<protein>
    <submittedName>
        <fullName evidence="2">Putative membrane protein</fullName>
    </submittedName>
</protein>
<gene>
    <name evidence="2" type="ORF">FDG2_5880</name>
</gene>
<dbReference type="Proteomes" id="UP000199013">
    <property type="component" value="Unassembled WGS sequence"/>
</dbReference>
<keyword evidence="1" id="KW-1133">Transmembrane helix</keyword>
<keyword evidence="1" id="KW-0812">Transmembrane</keyword>
<keyword evidence="1" id="KW-0472">Membrane</keyword>
<dbReference type="EMBL" id="FLUV01002427">
    <property type="protein sequence ID" value="SBW28700.1"/>
    <property type="molecule type" value="Genomic_DNA"/>
</dbReference>
<evidence type="ECO:0000313" key="2">
    <source>
        <dbReference type="EMBL" id="SBW28700.1"/>
    </source>
</evidence>
<dbReference type="AlphaFoldDB" id="A0A1C3PFY9"/>